<feature type="transmembrane region" description="Helical" evidence="7">
    <location>
        <begin position="369"/>
        <end position="388"/>
    </location>
</feature>
<evidence type="ECO:0000256" key="2">
    <source>
        <dbReference type="ARBA" id="ARBA00022475"/>
    </source>
</evidence>
<evidence type="ECO:0000259" key="8">
    <source>
        <dbReference type="Pfam" id="PF06738"/>
    </source>
</evidence>
<dbReference type="PANTHER" id="PTHR34390:SF2">
    <property type="entry name" value="SUCCINATE TRANSPORTER SUBUNIT YJJP-RELATED"/>
    <property type="match status" value="1"/>
</dbReference>
<proteinExistence type="inferred from homology"/>
<feature type="transmembrane region" description="Helical" evidence="7">
    <location>
        <begin position="120"/>
        <end position="137"/>
    </location>
</feature>
<dbReference type="Pfam" id="PF06738">
    <property type="entry name" value="ThrE"/>
    <property type="match status" value="1"/>
</dbReference>
<evidence type="ECO:0000256" key="3">
    <source>
        <dbReference type="ARBA" id="ARBA00022692"/>
    </source>
</evidence>
<protein>
    <submittedName>
        <fullName evidence="10">Threonine/serine exporter family protein</fullName>
    </submittedName>
</protein>
<feature type="domain" description="Threonine/Serine exporter ThrE" evidence="9">
    <location>
        <begin position="260"/>
        <end position="385"/>
    </location>
</feature>
<dbReference type="GO" id="GO:0015744">
    <property type="term" value="P:succinate transport"/>
    <property type="evidence" value="ECO:0007669"/>
    <property type="project" value="TreeGrafter"/>
</dbReference>
<evidence type="ECO:0000256" key="7">
    <source>
        <dbReference type="SAM" id="Phobius"/>
    </source>
</evidence>
<evidence type="ECO:0000256" key="6">
    <source>
        <dbReference type="ARBA" id="ARBA00034125"/>
    </source>
</evidence>
<evidence type="ECO:0000256" key="5">
    <source>
        <dbReference type="ARBA" id="ARBA00023136"/>
    </source>
</evidence>
<feature type="transmembrane region" description="Helical" evidence="7">
    <location>
        <begin position="182"/>
        <end position="205"/>
    </location>
</feature>
<evidence type="ECO:0000256" key="4">
    <source>
        <dbReference type="ARBA" id="ARBA00022989"/>
    </source>
</evidence>
<sequence>MLTAGASAYRVQDGMQRLARAVGIEKLHVQVNYTSISATAWANGTFRSEVVEQRNHGVNADKIDRFNAYIQGLPPSGLMVEDAEEDIEKIHTRKLLYSNVVSALASGAACAGFTFLNLGGIVECLSVFFAAMIGQYSRKKLLAKHYNHFFVWMVCGFVASGVYTGIVVLLHAAGLIDASHQAGMVCAVLFLVPGFPLVTSILDLIRQDFSAGISRGAYVVMLLISTATAVWAFSEIADWGIMDVHAGYSLSFVGLMIGRALATFVAAYGFAMLFNAPPLACLLAAFNGAFINVARLTVKDFGMNPIAAVGLAALVAGLIAHVLSRKSHYSRVTLSVPAVVVMIPGVPLYRAMSAMTNGQDISNALDSILTLLFIITSIGFGLATARILTDRNWRVEKLPTVPTIGHLDSANINNFLA</sequence>
<keyword evidence="3 7" id="KW-0812">Transmembrane</keyword>
<feature type="transmembrane region" description="Helical" evidence="7">
    <location>
        <begin position="149"/>
        <end position="176"/>
    </location>
</feature>
<reference evidence="10 11" key="1">
    <citation type="submission" date="2019-02" db="EMBL/GenBank/DDBJ databases">
        <title>Arcanobacterium bovis sp. nov., isolated from the milk of a cow with mastitis.</title>
        <authorList>
            <person name="Sammra O."/>
            <person name="Foster G."/>
            <person name="Hassan A."/>
            <person name="Alssahen M."/>
            <person name="Laemmler C."/>
            <person name="Borowiak M."/>
            <person name="Malorny B."/>
            <person name="Abdulmawjood A."/>
        </authorList>
    </citation>
    <scope>NUCLEOTIDE SEQUENCE [LARGE SCALE GENOMIC DNA]</scope>
    <source>
        <strain evidence="10 11">C605018/01/1</strain>
    </source>
</reference>
<feature type="transmembrane region" description="Helical" evidence="7">
    <location>
        <begin position="332"/>
        <end position="349"/>
    </location>
</feature>
<evidence type="ECO:0000313" key="10">
    <source>
        <dbReference type="EMBL" id="TBW20984.1"/>
    </source>
</evidence>
<comment type="similarity">
    <text evidence="6">Belongs to the ThrE exporter (TC 2.A.79) family.</text>
</comment>
<gene>
    <name evidence="10" type="ORF">EZJ44_07385</name>
</gene>
<dbReference type="InterPro" id="IPR010619">
    <property type="entry name" value="ThrE-like_N"/>
</dbReference>
<name>A0A4Q9UZ25_9ACTO</name>
<dbReference type="Pfam" id="PF12821">
    <property type="entry name" value="ThrE_2"/>
    <property type="match status" value="1"/>
</dbReference>
<keyword evidence="5 7" id="KW-0472">Membrane</keyword>
<accession>A0A4Q9UZ25</accession>
<dbReference type="PANTHER" id="PTHR34390">
    <property type="entry name" value="UPF0442 PROTEIN YJJB-RELATED"/>
    <property type="match status" value="1"/>
</dbReference>
<dbReference type="GO" id="GO:0022857">
    <property type="term" value="F:transmembrane transporter activity"/>
    <property type="evidence" value="ECO:0007669"/>
    <property type="project" value="InterPro"/>
</dbReference>
<dbReference type="Proteomes" id="UP000293036">
    <property type="component" value="Unassembled WGS sequence"/>
</dbReference>
<dbReference type="InterPro" id="IPR024528">
    <property type="entry name" value="ThrE_2"/>
</dbReference>
<keyword evidence="4 7" id="KW-1133">Transmembrane helix</keyword>
<dbReference type="GO" id="GO:0005886">
    <property type="term" value="C:plasma membrane"/>
    <property type="evidence" value="ECO:0007669"/>
    <property type="project" value="UniProtKB-SubCell"/>
</dbReference>
<dbReference type="OrthoDB" id="2148488at2"/>
<keyword evidence="2" id="KW-1003">Cell membrane</keyword>
<feature type="transmembrane region" description="Helical" evidence="7">
    <location>
        <begin position="304"/>
        <end position="323"/>
    </location>
</feature>
<dbReference type="InterPro" id="IPR050539">
    <property type="entry name" value="ThrE_Dicarb/AminoAcid_Exp"/>
</dbReference>
<organism evidence="10 11">
    <name type="scientific">Arcanobacterium bovis</name>
    <dbReference type="NCBI Taxonomy" id="2529275"/>
    <lineage>
        <taxon>Bacteria</taxon>
        <taxon>Bacillati</taxon>
        <taxon>Actinomycetota</taxon>
        <taxon>Actinomycetes</taxon>
        <taxon>Actinomycetales</taxon>
        <taxon>Actinomycetaceae</taxon>
        <taxon>Arcanobacterium</taxon>
    </lineage>
</organism>
<evidence type="ECO:0000313" key="11">
    <source>
        <dbReference type="Proteomes" id="UP000293036"/>
    </source>
</evidence>
<dbReference type="AlphaFoldDB" id="A0A4Q9UZ25"/>
<evidence type="ECO:0000256" key="1">
    <source>
        <dbReference type="ARBA" id="ARBA00004651"/>
    </source>
</evidence>
<evidence type="ECO:0000259" key="9">
    <source>
        <dbReference type="Pfam" id="PF12821"/>
    </source>
</evidence>
<feature type="domain" description="Threonine/serine exporter-like N-terminal" evidence="8">
    <location>
        <begin position="1"/>
        <end position="232"/>
    </location>
</feature>
<dbReference type="EMBL" id="SJDT01000006">
    <property type="protein sequence ID" value="TBW20984.1"/>
    <property type="molecule type" value="Genomic_DNA"/>
</dbReference>
<keyword evidence="11" id="KW-1185">Reference proteome</keyword>
<comment type="caution">
    <text evidence="10">The sequence shown here is derived from an EMBL/GenBank/DDBJ whole genome shotgun (WGS) entry which is preliminary data.</text>
</comment>
<comment type="subcellular location">
    <subcellularLocation>
        <location evidence="1">Cell membrane</location>
        <topology evidence="1">Multi-pass membrane protein</topology>
    </subcellularLocation>
</comment>
<feature type="transmembrane region" description="Helical" evidence="7">
    <location>
        <begin position="217"/>
        <end position="234"/>
    </location>
</feature>